<comment type="subcellular location">
    <subcellularLocation>
        <location evidence="1">Membrane</location>
        <topology evidence="1">Multi-pass membrane protein</topology>
    </subcellularLocation>
</comment>
<keyword evidence="9" id="KW-1185">Reference proteome</keyword>
<dbReference type="InterPro" id="IPR049326">
    <property type="entry name" value="Rhodopsin_dom_fungi"/>
</dbReference>
<feature type="transmembrane region" description="Helical" evidence="6">
    <location>
        <begin position="205"/>
        <end position="228"/>
    </location>
</feature>
<keyword evidence="3 6" id="KW-1133">Transmembrane helix</keyword>
<dbReference type="OMA" id="MWSFIEA"/>
<dbReference type="KEGG" id="pfy:PFICI_06751"/>
<proteinExistence type="inferred from homology"/>
<reference evidence="9" key="1">
    <citation type="journal article" date="2015" name="BMC Genomics">
        <title>Genomic and transcriptomic analysis of the endophytic fungus Pestalotiopsis fici reveals its lifestyle and high potential for synthesis of natural products.</title>
        <authorList>
            <person name="Wang X."/>
            <person name="Zhang X."/>
            <person name="Liu L."/>
            <person name="Xiang M."/>
            <person name="Wang W."/>
            <person name="Sun X."/>
            <person name="Che Y."/>
            <person name="Guo L."/>
            <person name="Liu G."/>
            <person name="Guo L."/>
            <person name="Wang C."/>
            <person name="Yin W.B."/>
            <person name="Stadler M."/>
            <person name="Zhang X."/>
            <person name="Liu X."/>
        </authorList>
    </citation>
    <scope>NUCLEOTIDE SEQUENCE [LARGE SCALE GENOMIC DNA]</scope>
    <source>
        <strain evidence="9">W106-1 / CGMCC3.15140</strain>
    </source>
</reference>
<dbReference type="EMBL" id="KI912112">
    <property type="protein sequence ID" value="ETS81749.1"/>
    <property type="molecule type" value="Genomic_DNA"/>
</dbReference>
<evidence type="ECO:0000313" key="8">
    <source>
        <dbReference type="EMBL" id="ETS81749.1"/>
    </source>
</evidence>
<dbReference type="Proteomes" id="UP000030651">
    <property type="component" value="Unassembled WGS sequence"/>
</dbReference>
<dbReference type="AlphaFoldDB" id="W3X6V9"/>
<evidence type="ECO:0000256" key="3">
    <source>
        <dbReference type="ARBA" id="ARBA00022989"/>
    </source>
</evidence>
<sequence length="372" mass="42102">MFIQAIQWAGAGFSLVFVLIRLVSRWHGPGRIFWDDVFVVLAVLLVLITAILWQWAAKDMYYILDVQAGLASLETDYVTHLTRDLKVSMVTEIFFYAILLFVKVSFILFFKRLSSNVRGQLWIRWASLALSAICFFVSIGDMGIRCFIQSDLQYLETYCASPEFNKTSTNAITINFILDVISDIAITSIPFALLWNVRIPMRKKLAFVGIFSLSVITISAAITRVIVLNSTTKATGSPDASLVSVIVSSLSSFPQLFSASSRKVKPQWTPTETYYRRLRTRMLKRKERSTDPLYDISAISMPDFDHNADQNAASVQVPYPVLNTVEGQVAAQYSAGINSYLVPQNQMTRHFEYRTEMTARPTTTQEWPMGKD</sequence>
<dbReference type="eggNOG" id="ENOG502SSB8">
    <property type="taxonomic scope" value="Eukaryota"/>
</dbReference>
<protein>
    <recommendedName>
        <fullName evidence="7">Rhodopsin domain-containing protein</fullName>
    </recommendedName>
</protein>
<dbReference type="GeneID" id="19271764"/>
<dbReference type="InParanoid" id="W3X6V9"/>
<comment type="similarity">
    <text evidence="5">Belongs to the SAT4 family.</text>
</comment>
<feature type="transmembrane region" description="Helical" evidence="6">
    <location>
        <begin position="122"/>
        <end position="140"/>
    </location>
</feature>
<dbReference type="PANTHER" id="PTHR33048">
    <property type="entry name" value="PTH11-LIKE INTEGRAL MEMBRANE PROTEIN (AFU_ORTHOLOGUE AFUA_5G11245)"/>
    <property type="match status" value="1"/>
</dbReference>
<gene>
    <name evidence="8" type="ORF">PFICI_06751</name>
</gene>
<dbReference type="RefSeq" id="XP_007833523.1">
    <property type="nucleotide sequence ID" value="XM_007835332.1"/>
</dbReference>
<evidence type="ECO:0000256" key="2">
    <source>
        <dbReference type="ARBA" id="ARBA00022692"/>
    </source>
</evidence>
<accession>W3X6V9</accession>
<dbReference type="PANTHER" id="PTHR33048:SF47">
    <property type="entry name" value="INTEGRAL MEMBRANE PROTEIN-RELATED"/>
    <property type="match status" value="1"/>
</dbReference>
<dbReference type="HOGENOM" id="CLU_662360_0_0_1"/>
<evidence type="ECO:0000256" key="4">
    <source>
        <dbReference type="ARBA" id="ARBA00023136"/>
    </source>
</evidence>
<dbReference type="GO" id="GO:0016020">
    <property type="term" value="C:membrane"/>
    <property type="evidence" value="ECO:0007669"/>
    <property type="project" value="UniProtKB-SubCell"/>
</dbReference>
<keyword evidence="2 6" id="KW-0812">Transmembrane</keyword>
<keyword evidence="4 6" id="KW-0472">Membrane</keyword>
<evidence type="ECO:0000259" key="7">
    <source>
        <dbReference type="Pfam" id="PF20684"/>
    </source>
</evidence>
<evidence type="ECO:0000256" key="6">
    <source>
        <dbReference type="SAM" id="Phobius"/>
    </source>
</evidence>
<feature type="transmembrane region" description="Helical" evidence="6">
    <location>
        <begin position="36"/>
        <end position="56"/>
    </location>
</feature>
<feature type="transmembrane region" description="Helical" evidence="6">
    <location>
        <begin position="93"/>
        <end position="110"/>
    </location>
</feature>
<feature type="domain" description="Rhodopsin" evidence="7">
    <location>
        <begin position="20"/>
        <end position="242"/>
    </location>
</feature>
<evidence type="ECO:0000256" key="5">
    <source>
        <dbReference type="ARBA" id="ARBA00038359"/>
    </source>
</evidence>
<organism evidence="8 9">
    <name type="scientific">Pestalotiopsis fici (strain W106-1 / CGMCC3.15140)</name>
    <dbReference type="NCBI Taxonomy" id="1229662"/>
    <lineage>
        <taxon>Eukaryota</taxon>
        <taxon>Fungi</taxon>
        <taxon>Dikarya</taxon>
        <taxon>Ascomycota</taxon>
        <taxon>Pezizomycotina</taxon>
        <taxon>Sordariomycetes</taxon>
        <taxon>Xylariomycetidae</taxon>
        <taxon>Amphisphaeriales</taxon>
        <taxon>Sporocadaceae</taxon>
        <taxon>Pestalotiopsis</taxon>
    </lineage>
</organism>
<feature type="transmembrane region" description="Helical" evidence="6">
    <location>
        <begin position="172"/>
        <end position="193"/>
    </location>
</feature>
<dbReference type="OrthoDB" id="4740097at2759"/>
<evidence type="ECO:0000313" key="9">
    <source>
        <dbReference type="Proteomes" id="UP000030651"/>
    </source>
</evidence>
<dbReference type="InterPro" id="IPR052337">
    <property type="entry name" value="SAT4-like"/>
</dbReference>
<dbReference type="Pfam" id="PF20684">
    <property type="entry name" value="Fung_rhodopsin"/>
    <property type="match status" value="1"/>
</dbReference>
<name>W3X6V9_PESFW</name>
<feature type="transmembrane region" description="Helical" evidence="6">
    <location>
        <begin position="6"/>
        <end position="24"/>
    </location>
</feature>
<evidence type="ECO:0000256" key="1">
    <source>
        <dbReference type="ARBA" id="ARBA00004141"/>
    </source>
</evidence>